<dbReference type="Gene3D" id="1.25.40.10">
    <property type="entry name" value="Tetratricopeptide repeat domain"/>
    <property type="match status" value="3"/>
</dbReference>
<keyword evidence="3" id="KW-0677">Repeat</keyword>
<dbReference type="InterPro" id="IPR049052">
    <property type="entry name" value="nSTAND1"/>
</dbReference>
<keyword evidence="4" id="KW-0802">TPR repeat</keyword>
<feature type="domain" description="Novel STAND NTPase 1" evidence="6">
    <location>
        <begin position="120"/>
        <end position="514"/>
    </location>
</feature>
<dbReference type="SUPFAM" id="SSF48452">
    <property type="entry name" value="TPR-like"/>
    <property type="match status" value="3"/>
</dbReference>
<comment type="caution">
    <text evidence="7">The sequence shown here is derived from an EMBL/GenBank/DDBJ whole genome shotgun (WGS) entry which is preliminary data.</text>
</comment>
<evidence type="ECO:0000313" key="7">
    <source>
        <dbReference type="EMBL" id="MDJ1185180.1"/>
    </source>
</evidence>
<dbReference type="Pfam" id="PF20703">
    <property type="entry name" value="nSTAND1"/>
    <property type="match status" value="1"/>
</dbReference>
<dbReference type="EMBL" id="JAQOSQ010000027">
    <property type="protein sequence ID" value="MDJ1185180.1"/>
    <property type="molecule type" value="Genomic_DNA"/>
</dbReference>
<organism evidence="7 8">
    <name type="scientific">Roseofilum casamattae BLCC-M143</name>
    <dbReference type="NCBI Taxonomy" id="3022442"/>
    <lineage>
        <taxon>Bacteria</taxon>
        <taxon>Bacillati</taxon>
        <taxon>Cyanobacteriota</taxon>
        <taxon>Cyanophyceae</taxon>
        <taxon>Desertifilales</taxon>
        <taxon>Desertifilaceae</taxon>
        <taxon>Roseofilum</taxon>
        <taxon>Roseofilum casamattae</taxon>
    </lineage>
</organism>
<evidence type="ECO:0000313" key="8">
    <source>
        <dbReference type="Proteomes" id="UP001232992"/>
    </source>
</evidence>
<evidence type="ECO:0000256" key="5">
    <source>
        <dbReference type="ARBA" id="ARBA00038253"/>
    </source>
</evidence>
<evidence type="ECO:0000256" key="1">
    <source>
        <dbReference type="ARBA" id="ARBA00004496"/>
    </source>
</evidence>
<protein>
    <submittedName>
        <fullName evidence="7">Tetratricopeptide repeat protein</fullName>
    </submittedName>
</protein>
<dbReference type="InterPro" id="IPR019734">
    <property type="entry name" value="TPR_rpt"/>
</dbReference>
<gene>
    <name evidence="7" type="ORF">PMH09_18490</name>
</gene>
<dbReference type="SUPFAM" id="SSF52540">
    <property type="entry name" value="P-loop containing nucleoside triphosphate hydrolases"/>
    <property type="match status" value="1"/>
</dbReference>
<dbReference type="RefSeq" id="WP_283759827.1">
    <property type="nucleotide sequence ID" value="NZ_JAQOSQ010000027.1"/>
</dbReference>
<name>A0ABT7C1J5_9CYAN</name>
<dbReference type="InterPro" id="IPR011990">
    <property type="entry name" value="TPR-like_helical_dom_sf"/>
</dbReference>
<dbReference type="Gene3D" id="3.40.50.300">
    <property type="entry name" value="P-loop containing nucleotide triphosphate hydrolases"/>
    <property type="match status" value="1"/>
</dbReference>
<dbReference type="InterPro" id="IPR051476">
    <property type="entry name" value="Bac_ResReg_Asp_Phosphatase"/>
</dbReference>
<evidence type="ECO:0000256" key="4">
    <source>
        <dbReference type="ARBA" id="ARBA00022803"/>
    </source>
</evidence>
<keyword evidence="2" id="KW-0963">Cytoplasm</keyword>
<reference evidence="7 8" key="1">
    <citation type="submission" date="2023-01" db="EMBL/GenBank/DDBJ databases">
        <title>Novel diversity within Roseofilum (Cyanobacteria; Desertifilaceae) from marine benthic mats with descriptions of four novel species.</title>
        <authorList>
            <person name="Wang Y."/>
            <person name="Berthold D.E."/>
            <person name="Hu J."/>
            <person name="Lefler F.W."/>
            <person name="Laughinghouse H.D. IV."/>
        </authorList>
    </citation>
    <scope>NUCLEOTIDE SEQUENCE [LARGE SCALE GENOMIC DNA]</scope>
    <source>
        <strain evidence="7 8">BLCC-M143</strain>
    </source>
</reference>
<dbReference type="SMART" id="SM00028">
    <property type="entry name" value="TPR"/>
    <property type="match status" value="9"/>
</dbReference>
<comment type="similarity">
    <text evidence="5">Belongs to the Rap family.</text>
</comment>
<dbReference type="InterPro" id="IPR027417">
    <property type="entry name" value="P-loop_NTPase"/>
</dbReference>
<proteinExistence type="inferred from homology"/>
<sequence>MSAEPTSPNPPPSNPGNSIQNKTEELAVFVQWVAELIRNRNWFTLLLLAEAVLLLFFRPEGVIATALQEIWILSKSYANVFWCVATFIPIAAVAVAVETMPRSLPEQESEEAAREHRAIKGLRPFTREDAEIFRRLQREQDLKRCCEALESQSFRFGHLVGESGCGKTSFLQAGLVPLWQERGKRAVYVRFSNQNPLEAVQKAIIKQLQLTAPPPVVPEPRGLIGLLKYAMQEKQTPLVLLFDQFEQFFVRAKSAAERQPFRDALEVWYAREDLQGVKILFSVRADLCHHLYEIEEWLNYAPSPLEVSRLRCFQPQEAAKVLSVIAETEKLAFDRPFVERLMVEELGNRDDGLISPVDLQILASMLNRESVAELRGFNERTLQKLGGIEGLLRRYLENVIASKSTARQREILVKVLLALTDMERQVRGEVLTIAQLQQKLNKTAKPREVYNATIWLAGAEVRLLSPVEREGSQGYELAHERMIPALLQLSGQQLTEADKANRLLDKRVNEWLGSSRHSRYLFDIGELFLLRRQNAYLIWGGKQRDKRKLIGKSWQQLYRWMAVVILVGVLALGTWSGLEYTKAGQLWQMRRDIVWYSRGSDRQTETAAGALAANGHFRQALQLAEAIDSYDSKASAFTAIAEAYGKLEEPDKALALLEQALAAAEAIDNSDDKGDALTAIAKVYGNLEQTDKAIALLEQALDAAETIDNYRSKTDALSAIAKATEKLEEPDKALALLEQALAAAETIDDFVFQADAFMAFAAAYGNLEESDQVIALLEQVFAVTRTLDDSYESYVLSAIAATTGNLKESDKAVALLEQVLAAAETINDSRSKADALSAIAKATGKLEEPNKALALLKQTLTATETIDNSLFKTDAFIAIAAAYGNLEESDQVIALLEQVFAVTRTLDDSGSKAYALREIAATTGNLKESGKAIALLEQVLAVAKTLDDSGSKAYALREIAEAYRNFEQPDKAVILLEEALAAAETIDSSSSKADALRKIAEASGNLEQWRLALKATRKCRGNEDCRVESLEVVLRVHAEKYVTGNEMKEGE</sequence>
<evidence type="ECO:0000256" key="3">
    <source>
        <dbReference type="ARBA" id="ARBA00022737"/>
    </source>
</evidence>
<dbReference type="Pfam" id="PF13424">
    <property type="entry name" value="TPR_12"/>
    <property type="match status" value="1"/>
</dbReference>
<keyword evidence="8" id="KW-1185">Reference proteome</keyword>
<dbReference type="PANTHER" id="PTHR46630">
    <property type="entry name" value="TETRATRICOPEPTIDE REPEAT PROTEIN 29"/>
    <property type="match status" value="1"/>
</dbReference>
<accession>A0ABT7C1J5</accession>
<evidence type="ECO:0000259" key="6">
    <source>
        <dbReference type="Pfam" id="PF20703"/>
    </source>
</evidence>
<comment type="subcellular location">
    <subcellularLocation>
        <location evidence="1">Cytoplasm</location>
    </subcellularLocation>
</comment>
<dbReference type="Proteomes" id="UP001232992">
    <property type="component" value="Unassembled WGS sequence"/>
</dbReference>
<dbReference type="PANTHER" id="PTHR46630:SF1">
    <property type="entry name" value="TETRATRICOPEPTIDE REPEAT PROTEIN 29"/>
    <property type="match status" value="1"/>
</dbReference>
<evidence type="ECO:0000256" key="2">
    <source>
        <dbReference type="ARBA" id="ARBA00022490"/>
    </source>
</evidence>